<proteinExistence type="predicted"/>
<protein>
    <submittedName>
        <fullName evidence="2">Uncharacterized protein</fullName>
    </submittedName>
</protein>
<feature type="region of interest" description="Disordered" evidence="1">
    <location>
        <begin position="27"/>
        <end position="48"/>
    </location>
</feature>
<evidence type="ECO:0000313" key="3">
    <source>
        <dbReference type="Proteomes" id="UP000095746"/>
    </source>
</evidence>
<feature type="compositionally biased region" description="Polar residues" evidence="1">
    <location>
        <begin position="35"/>
        <end position="47"/>
    </location>
</feature>
<dbReference type="EMBL" id="CYZT01000390">
    <property type="protein sequence ID" value="CUP53341.1"/>
    <property type="molecule type" value="Genomic_DNA"/>
</dbReference>
<dbReference type="AlphaFoldDB" id="A0A174P1L5"/>
<evidence type="ECO:0000256" key="1">
    <source>
        <dbReference type="SAM" id="MobiDB-lite"/>
    </source>
</evidence>
<sequence length="82" mass="9001">MAPFTSTTQMRQAPISLMSFRKHSDGMLKPAERAASSTVEPSGTVTGMSLMRRDTIFSSMSVPSLTACRWRQSGSDPCTRRT</sequence>
<gene>
    <name evidence="2" type="ORF">ERS852411_03262</name>
</gene>
<reference evidence="2 3" key="1">
    <citation type="submission" date="2015-09" db="EMBL/GenBank/DDBJ databases">
        <authorList>
            <consortium name="Pathogen Informatics"/>
        </authorList>
    </citation>
    <scope>NUCLEOTIDE SEQUENCE [LARGE SCALE GENOMIC DNA]</scope>
    <source>
        <strain evidence="2 3">2789STDY5608854</strain>
    </source>
</reference>
<name>A0A174P1L5_FLAPL</name>
<evidence type="ECO:0000313" key="2">
    <source>
        <dbReference type="EMBL" id="CUP53341.1"/>
    </source>
</evidence>
<dbReference type="Proteomes" id="UP000095746">
    <property type="component" value="Unassembled WGS sequence"/>
</dbReference>
<organism evidence="2 3">
    <name type="scientific">Flavonifractor plautii</name>
    <name type="common">Fusobacterium plautii</name>
    <dbReference type="NCBI Taxonomy" id="292800"/>
    <lineage>
        <taxon>Bacteria</taxon>
        <taxon>Bacillati</taxon>
        <taxon>Bacillota</taxon>
        <taxon>Clostridia</taxon>
        <taxon>Eubacteriales</taxon>
        <taxon>Oscillospiraceae</taxon>
        <taxon>Flavonifractor</taxon>
    </lineage>
</organism>
<accession>A0A174P1L5</accession>